<name>A0A6J5NS65_9CAUD</name>
<reference evidence="1" key="1">
    <citation type="submission" date="2020-04" db="EMBL/GenBank/DDBJ databases">
        <authorList>
            <person name="Chiriac C."/>
            <person name="Salcher M."/>
            <person name="Ghai R."/>
            <person name="Kavagutti S V."/>
        </authorList>
    </citation>
    <scope>NUCLEOTIDE SEQUENCE</scope>
</reference>
<evidence type="ECO:0000313" key="1">
    <source>
        <dbReference type="EMBL" id="CAB4161857.1"/>
    </source>
</evidence>
<dbReference type="EMBL" id="LR796728">
    <property type="protein sequence ID" value="CAB4161857.1"/>
    <property type="molecule type" value="Genomic_DNA"/>
</dbReference>
<sequence length="196" mass="21631">MDSKTEQRRSAMPVSVKGGIELRKALRQFTPDLAKALPKEMALALKPVVRDARGYLPSESQIISNWSVFGKQITAQSSAFSNAKFPKYVASVVKSNVGYKTTPSRPNSRGFRSLAQLFNKTAAGSIYETAGRRTPNSTFVKNIDNKYSSQFKGEGAFEGRALYRAYEEDRGKAQDGVLKAIENAKNKLNQRTKVVG</sequence>
<organism evidence="1">
    <name type="scientific">uncultured Caudovirales phage</name>
    <dbReference type="NCBI Taxonomy" id="2100421"/>
    <lineage>
        <taxon>Viruses</taxon>
        <taxon>Duplodnaviria</taxon>
        <taxon>Heunggongvirae</taxon>
        <taxon>Uroviricota</taxon>
        <taxon>Caudoviricetes</taxon>
        <taxon>Peduoviridae</taxon>
        <taxon>Maltschvirus</taxon>
        <taxon>Maltschvirus maltsch</taxon>
    </lineage>
</organism>
<proteinExistence type="predicted"/>
<gene>
    <name evidence="1" type="ORF">UFOVP791_7</name>
</gene>
<accession>A0A6J5NS65</accession>
<protein>
    <submittedName>
        <fullName evidence="1">Uncharacterized protein</fullName>
    </submittedName>
</protein>